<proteinExistence type="predicted"/>
<dbReference type="GeneID" id="20651487"/>
<feature type="non-terminal residue" evidence="1">
    <location>
        <position position="1"/>
    </location>
</feature>
<dbReference type="EMBL" id="JH159159">
    <property type="protein sequence ID" value="EGZ09828.1"/>
    <property type="molecule type" value="Genomic_DNA"/>
</dbReference>
<keyword evidence="2" id="KW-1185">Reference proteome</keyword>
<accession>G5A2D7</accession>
<sequence>IDSRRLGMAIAHVSAQTNVLADQHELLQLRQDQQAHEQQYYVDTSVQYVRAEAEARSNELASLIFQTRADPGAI</sequence>
<dbReference type="SMR" id="G5A2D7"/>
<organism evidence="1 2">
    <name type="scientific">Phytophthora sojae (strain P6497)</name>
    <name type="common">Soybean stem and root rot agent</name>
    <name type="synonym">Phytophthora megasperma f. sp. glycines</name>
    <dbReference type="NCBI Taxonomy" id="1094619"/>
    <lineage>
        <taxon>Eukaryota</taxon>
        <taxon>Sar</taxon>
        <taxon>Stramenopiles</taxon>
        <taxon>Oomycota</taxon>
        <taxon>Peronosporomycetes</taxon>
        <taxon>Peronosporales</taxon>
        <taxon>Peronosporaceae</taxon>
        <taxon>Phytophthora</taxon>
    </lineage>
</organism>
<evidence type="ECO:0000313" key="1">
    <source>
        <dbReference type="EMBL" id="EGZ09828.1"/>
    </source>
</evidence>
<dbReference type="AlphaFoldDB" id="G5A2D7"/>
<dbReference type="Proteomes" id="UP000002640">
    <property type="component" value="Unassembled WGS sequence"/>
</dbReference>
<protein>
    <submittedName>
        <fullName evidence="1">Uncharacterized protein</fullName>
    </submittedName>
</protein>
<reference evidence="1 2" key="1">
    <citation type="journal article" date="2006" name="Science">
        <title>Phytophthora genome sequences uncover evolutionary origins and mechanisms of pathogenesis.</title>
        <authorList>
            <person name="Tyler B.M."/>
            <person name="Tripathy S."/>
            <person name="Zhang X."/>
            <person name="Dehal P."/>
            <person name="Jiang R.H."/>
            <person name="Aerts A."/>
            <person name="Arredondo F.D."/>
            <person name="Baxter L."/>
            <person name="Bensasson D."/>
            <person name="Beynon J.L."/>
            <person name="Chapman J."/>
            <person name="Damasceno C.M."/>
            <person name="Dorrance A.E."/>
            <person name="Dou D."/>
            <person name="Dickerman A.W."/>
            <person name="Dubchak I.L."/>
            <person name="Garbelotto M."/>
            <person name="Gijzen M."/>
            <person name="Gordon S.G."/>
            <person name="Govers F."/>
            <person name="Grunwald N.J."/>
            <person name="Huang W."/>
            <person name="Ivors K.L."/>
            <person name="Jones R.W."/>
            <person name="Kamoun S."/>
            <person name="Krampis K."/>
            <person name="Lamour K.H."/>
            <person name="Lee M.K."/>
            <person name="McDonald W.H."/>
            <person name="Medina M."/>
            <person name="Meijer H.J."/>
            <person name="Nordberg E.K."/>
            <person name="Maclean D.J."/>
            <person name="Ospina-Giraldo M.D."/>
            <person name="Morris P.F."/>
            <person name="Phuntumart V."/>
            <person name="Putnam N.H."/>
            <person name="Rash S."/>
            <person name="Rose J.K."/>
            <person name="Sakihama Y."/>
            <person name="Salamov A.A."/>
            <person name="Savidor A."/>
            <person name="Scheuring C.F."/>
            <person name="Smith B.M."/>
            <person name="Sobral B.W."/>
            <person name="Terry A."/>
            <person name="Torto-Alalibo T.A."/>
            <person name="Win J."/>
            <person name="Xu Z."/>
            <person name="Zhang H."/>
            <person name="Grigoriev I.V."/>
            <person name="Rokhsar D.S."/>
            <person name="Boore J.L."/>
        </authorList>
    </citation>
    <scope>NUCLEOTIDE SEQUENCE [LARGE SCALE GENOMIC DNA]</scope>
    <source>
        <strain evidence="1 2">P6497</strain>
    </source>
</reference>
<dbReference type="RefSeq" id="XP_009534689.1">
    <property type="nucleotide sequence ID" value="XM_009536394.1"/>
</dbReference>
<gene>
    <name evidence="1" type="ORF">PHYSODRAFT_406867</name>
</gene>
<evidence type="ECO:0000313" key="2">
    <source>
        <dbReference type="Proteomes" id="UP000002640"/>
    </source>
</evidence>
<feature type="non-terminal residue" evidence="1">
    <location>
        <position position="74"/>
    </location>
</feature>
<dbReference type="InParanoid" id="G5A2D7"/>
<dbReference type="KEGG" id="psoj:PHYSODRAFT_406867"/>
<name>G5A2D7_PHYSP</name>